<dbReference type="EMBL" id="BRZM01009030">
    <property type="protein sequence ID" value="GLD64390.1"/>
    <property type="molecule type" value="Genomic_DNA"/>
</dbReference>
<comment type="caution">
    <text evidence="2">The sequence shown here is derived from an EMBL/GenBank/DDBJ whole genome shotgun (WGS) entry which is preliminary data.</text>
</comment>
<feature type="non-terminal residue" evidence="2">
    <location>
        <position position="1"/>
    </location>
</feature>
<feature type="compositionally biased region" description="Low complexity" evidence="1">
    <location>
        <begin position="42"/>
        <end position="55"/>
    </location>
</feature>
<evidence type="ECO:0000313" key="3">
    <source>
        <dbReference type="Proteomes" id="UP001279410"/>
    </source>
</evidence>
<feature type="region of interest" description="Disordered" evidence="1">
    <location>
        <begin position="37"/>
        <end position="57"/>
    </location>
</feature>
<reference evidence="2" key="1">
    <citation type="submission" date="2022-08" db="EMBL/GenBank/DDBJ databases">
        <title>Genome sequencing of akame (Lates japonicus).</title>
        <authorList>
            <person name="Hashiguchi Y."/>
            <person name="Takahashi H."/>
        </authorList>
    </citation>
    <scope>NUCLEOTIDE SEQUENCE</scope>
    <source>
        <strain evidence="2">Kochi</strain>
    </source>
</reference>
<protein>
    <submittedName>
        <fullName evidence="2">Uncharacterized protein</fullName>
    </submittedName>
</protein>
<keyword evidence="3" id="KW-1185">Reference proteome</keyword>
<name>A0AAD3N1N7_LATJO</name>
<proteinExistence type="predicted"/>
<organism evidence="2 3">
    <name type="scientific">Lates japonicus</name>
    <name type="common">Japanese lates</name>
    <dbReference type="NCBI Taxonomy" id="270547"/>
    <lineage>
        <taxon>Eukaryota</taxon>
        <taxon>Metazoa</taxon>
        <taxon>Chordata</taxon>
        <taxon>Craniata</taxon>
        <taxon>Vertebrata</taxon>
        <taxon>Euteleostomi</taxon>
        <taxon>Actinopterygii</taxon>
        <taxon>Neopterygii</taxon>
        <taxon>Teleostei</taxon>
        <taxon>Neoteleostei</taxon>
        <taxon>Acanthomorphata</taxon>
        <taxon>Carangaria</taxon>
        <taxon>Carangaria incertae sedis</taxon>
        <taxon>Centropomidae</taxon>
        <taxon>Lates</taxon>
    </lineage>
</organism>
<dbReference type="AlphaFoldDB" id="A0AAD3N1N7"/>
<gene>
    <name evidence="2" type="ORF">AKAME5_003006200</name>
</gene>
<sequence>GEAGKKGEAGEVTGESCEAGKVTGELCEAGKASAAENRAALSDSSDSEGCVSDSSDLSHTQQTAAQVYPANILKSFLQQTKGMRNLMLEQYFPDMQGFYKSDRYIIKHRAESELTDQEIFRLKKLIIKVRKQLVS</sequence>
<evidence type="ECO:0000256" key="1">
    <source>
        <dbReference type="SAM" id="MobiDB-lite"/>
    </source>
</evidence>
<evidence type="ECO:0000313" key="2">
    <source>
        <dbReference type="EMBL" id="GLD64390.1"/>
    </source>
</evidence>
<dbReference type="Proteomes" id="UP001279410">
    <property type="component" value="Unassembled WGS sequence"/>
</dbReference>
<accession>A0AAD3N1N7</accession>